<protein>
    <submittedName>
        <fullName evidence="5">Sensor domain-containing diguanylate cyclase</fullName>
    </submittedName>
</protein>
<dbReference type="InterPro" id="IPR000014">
    <property type="entry name" value="PAS"/>
</dbReference>
<dbReference type="OrthoDB" id="9803824at2"/>
<evidence type="ECO:0000313" key="7">
    <source>
        <dbReference type="Proteomes" id="UP000247152"/>
    </source>
</evidence>
<evidence type="ECO:0000259" key="2">
    <source>
        <dbReference type="PROSITE" id="PS50112"/>
    </source>
</evidence>
<dbReference type="InterPro" id="IPR013655">
    <property type="entry name" value="PAS_fold_3"/>
</dbReference>
<feature type="domain" description="PAS" evidence="2">
    <location>
        <begin position="56"/>
        <end position="126"/>
    </location>
</feature>
<dbReference type="PANTHER" id="PTHR46663:SF3">
    <property type="entry name" value="SLL0267 PROTEIN"/>
    <property type="match status" value="1"/>
</dbReference>
<dbReference type="EMBL" id="QHJG01000009">
    <property type="protein sequence ID" value="PWY56321.1"/>
    <property type="molecule type" value="Genomic_DNA"/>
</dbReference>
<evidence type="ECO:0000256" key="1">
    <source>
        <dbReference type="ARBA" id="ARBA00001946"/>
    </source>
</evidence>
<gene>
    <name evidence="5" type="ORF">DGG96_07250</name>
    <name evidence="6" type="ORF">ELY20_09120</name>
</gene>
<dbReference type="NCBIfam" id="TIGR00229">
    <property type="entry name" value="sensory_box"/>
    <property type="match status" value="1"/>
</dbReference>
<evidence type="ECO:0000313" key="5">
    <source>
        <dbReference type="EMBL" id="PWY56321.1"/>
    </source>
</evidence>
<dbReference type="EMBL" id="RZGX01000010">
    <property type="protein sequence ID" value="RUR22881.1"/>
    <property type="molecule type" value="Genomic_DNA"/>
</dbReference>
<dbReference type="PROSITE" id="PS50113">
    <property type="entry name" value="PAC"/>
    <property type="match status" value="1"/>
</dbReference>
<keyword evidence="8" id="KW-1185">Reference proteome</keyword>
<dbReference type="FunFam" id="3.30.70.270:FF:000001">
    <property type="entry name" value="Diguanylate cyclase domain protein"/>
    <property type="match status" value="1"/>
</dbReference>
<dbReference type="Gene3D" id="3.30.70.270">
    <property type="match status" value="1"/>
</dbReference>
<comment type="caution">
    <text evidence="5">The sequence shown here is derived from an EMBL/GenBank/DDBJ whole genome shotgun (WGS) entry which is preliminary data.</text>
</comment>
<dbReference type="InterPro" id="IPR035965">
    <property type="entry name" value="PAS-like_dom_sf"/>
</dbReference>
<dbReference type="Gene3D" id="3.30.450.20">
    <property type="entry name" value="PAS domain"/>
    <property type="match status" value="1"/>
</dbReference>
<name>A0A317U3N1_9GAMM</name>
<evidence type="ECO:0000313" key="6">
    <source>
        <dbReference type="EMBL" id="RUR22881.1"/>
    </source>
</evidence>
<dbReference type="InterPro" id="IPR001610">
    <property type="entry name" value="PAC"/>
</dbReference>
<dbReference type="SMART" id="SM00091">
    <property type="entry name" value="PAS"/>
    <property type="match status" value="1"/>
</dbReference>
<dbReference type="SUPFAM" id="SSF55785">
    <property type="entry name" value="PYP-like sensor domain (PAS domain)"/>
    <property type="match status" value="1"/>
</dbReference>
<dbReference type="GO" id="GO:0003824">
    <property type="term" value="F:catalytic activity"/>
    <property type="evidence" value="ECO:0007669"/>
    <property type="project" value="UniProtKB-ARBA"/>
</dbReference>
<sequence length="348" mass="40095">MFICINLIALFFIFDNYELIKEEHAEYLKRLNLDLEKKVQERTKELYLANETLVESEKRFRSAFDFAATGMALVSLEGRWLKVNKSLCKITGYTEEEILKIDFQHITYPDDLQTDLSYIRQLLDGIINSYQMEKRYICKNGAIVWILLSVSLVKDAQDNPVYFISQIQNIDAQKKAEEKLVNMAYHDALTGLANRKLVEESFKIFVGHAMRYKHKVAILFMDLDYFKKINDTFGHDIGDLLLIEIASRLKSSVRSSDVVGRQGGDEFLIVLSEVVYKNDVCRVVEHLFNVIASPITIKQNVISITPSIGISMYPKNGLDIETLIRHADSALYEVKSRGRNNYKFYSPS</sequence>
<dbReference type="CDD" id="cd00130">
    <property type="entry name" value="PAS"/>
    <property type="match status" value="1"/>
</dbReference>
<feature type="domain" description="PAC" evidence="3">
    <location>
        <begin position="130"/>
        <end position="182"/>
    </location>
</feature>
<dbReference type="InterPro" id="IPR029787">
    <property type="entry name" value="Nucleotide_cyclase"/>
</dbReference>
<dbReference type="Pfam" id="PF00990">
    <property type="entry name" value="GGDEF"/>
    <property type="match status" value="1"/>
</dbReference>
<feature type="domain" description="GGDEF" evidence="4">
    <location>
        <begin position="214"/>
        <end position="347"/>
    </location>
</feature>
<dbReference type="SUPFAM" id="SSF55073">
    <property type="entry name" value="Nucleotide cyclase"/>
    <property type="match status" value="1"/>
</dbReference>
<dbReference type="SMART" id="SM00086">
    <property type="entry name" value="PAC"/>
    <property type="match status" value="1"/>
</dbReference>
<dbReference type="NCBIfam" id="TIGR00254">
    <property type="entry name" value="GGDEF"/>
    <property type="match status" value="1"/>
</dbReference>
<dbReference type="InterPro" id="IPR000160">
    <property type="entry name" value="GGDEF_dom"/>
</dbReference>
<dbReference type="Proteomes" id="UP000247152">
    <property type="component" value="Unassembled WGS sequence"/>
</dbReference>
<dbReference type="PANTHER" id="PTHR46663">
    <property type="entry name" value="DIGUANYLATE CYCLASE DGCT-RELATED"/>
    <property type="match status" value="1"/>
</dbReference>
<organism evidence="5 7">
    <name type="scientific">Legionella qingyii</name>
    <dbReference type="NCBI Taxonomy" id="2184757"/>
    <lineage>
        <taxon>Bacteria</taxon>
        <taxon>Pseudomonadati</taxon>
        <taxon>Pseudomonadota</taxon>
        <taxon>Gammaproteobacteria</taxon>
        <taxon>Legionellales</taxon>
        <taxon>Legionellaceae</taxon>
        <taxon>Legionella</taxon>
    </lineage>
</organism>
<reference evidence="6 8" key="2">
    <citation type="submission" date="2018-12" db="EMBL/GenBank/DDBJ databases">
        <title>Legionella sp,whole genome shotgun sequence.</title>
        <authorList>
            <person name="Wu H."/>
        </authorList>
    </citation>
    <scope>NUCLEOTIDE SEQUENCE [LARGE SCALE GENOMIC DNA]</scope>
    <source>
        <strain evidence="6">Km489</strain>
        <strain evidence="8">km489</strain>
    </source>
</reference>
<dbReference type="InterPro" id="IPR000700">
    <property type="entry name" value="PAS-assoc_C"/>
</dbReference>
<dbReference type="CDD" id="cd01949">
    <property type="entry name" value="GGDEF"/>
    <property type="match status" value="1"/>
</dbReference>
<dbReference type="Proteomes" id="UP000287374">
    <property type="component" value="Unassembled WGS sequence"/>
</dbReference>
<comment type="cofactor">
    <cofactor evidence="1">
        <name>Mg(2+)</name>
        <dbReference type="ChEBI" id="CHEBI:18420"/>
    </cofactor>
</comment>
<dbReference type="SMART" id="SM00267">
    <property type="entry name" value="GGDEF"/>
    <property type="match status" value="1"/>
</dbReference>
<evidence type="ECO:0000313" key="8">
    <source>
        <dbReference type="Proteomes" id="UP000287374"/>
    </source>
</evidence>
<reference evidence="5 7" key="1">
    <citation type="submission" date="2018-05" db="EMBL/GenBank/DDBJ databases">
        <title>Legionella qingyii sp.nov., whole genome shotgun sequence.</title>
        <authorList>
            <person name="Wu H."/>
            <person name="Zhu Q."/>
            <person name="Hu C."/>
        </authorList>
    </citation>
    <scope>NUCLEOTIDE SEQUENCE [LARGE SCALE GENOMIC DNA]</scope>
    <source>
        <strain evidence="5 7">HEB18</strain>
    </source>
</reference>
<accession>A0A317U3N1</accession>
<evidence type="ECO:0000259" key="3">
    <source>
        <dbReference type="PROSITE" id="PS50113"/>
    </source>
</evidence>
<dbReference type="InterPro" id="IPR052163">
    <property type="entry name" value="DGC-Regulatory_Protein"/>
</dbReference>
<dbReference type="Pfam" id="PF08447">
    <property type="entry name" value="PAS_3"/>
    <property type="match status" value="1"/>
</dbReference>
<dbReference type="InterPro" id="IPR043128">
    <property type="entry name" value="Rev_trsase/Diguanyl_cyclase"/>
</dbReference>
<evidence type="ECO:0000259" key="4">
    <source>
        <dbReference type="PROSITE" id="PS50887"/>
    </source>
</evidence>
<dbReference type="PROSITE" id="PS50112">
    <property type="entry name" value="PAS"/>
    <property type="match status" value="1"/>
</dbReference>
<dbReference type="PROSITE" id="PS50887">
    <property type="entry name" value="GGDEF"/>
    <property type="match status" value="1"/>
</dbReference>
<proteinExistence type="predicted"/>
<dbReference type="AlphaFoldDB" id="A0A317U3N1"/>